<sequence length="121" mass="13854">MDAALSASYVNAEHVAVKFFYVKRRVFYRQVRGSGREVYDAVCAARLFFIKPVFRIEIFYFGGDFCGVLGCIELCDEIRAVFPALKGVPEFFFPDSDWGNSTATCDYHSSVVHWRHRLPPV</sequence>
<evidence type="ECO:0000313" key="1">
    <source>
        <dbReference type="EMBL" id="MPM99909.1"/>
    </source>
</evidence>
<comment type="caution">
    <text evidence="1">The sequence shown here is derived from an EMBL/GenBank/DDBJ whole genome shotgun (WGS) entry which is preliminary data.</text>
</comment>
<dbReference type="EMBL" id="VSSQ01045968">
    <property type="protein sequence ID" value="MPM99909.1"/>
    <property type="molecule type" value="Genomic_DNA"/>
</dbReference>
<dbReference type="AlphaFoldDB" id="A0A645EEZ6"/>
<protein>
    <submittedName>
        <fullName evidence="1">Uncharacterized protein</fullName>
    </submittedName>
</protein>
<organism evidence="1">
    <name type="scientific">bioreactor metagenome</name>
    <dbReference type="NCBI Taxonomy" id="1076179"/>
    <lineage>
        <taxon>unclassified sequences</taxon>
        <taxon>metagenomes</taxon>
        <taxon>ecological metagenomes</taxon>
    </lineage>
</organism>
<name>A0A645EEZ6_9ZZZZ</name>
<gene>
    <name evidence="1" type="ORF">SDC9_147104</name>
</gene>
<accession>A0A645EEZ6</accession>
<reference evidence="1" key="1">
    <citation type="submission" date="2019-08" db="EMBL/GenBank/DDBJ databases">
        <authorList>
            <person name="Kucharzyk K."/>
            <person name="Murdoch R.W."/>
            <person name="Higgins S."/>
            <person name="Loffler F."/>
        </authorList>
    </citation>
    <scope>NUCLEOTIDE SEQUENCE</scope>
</reference>
<proteinExistence type="predicted"/>